<evidence type="ECO:0000256" key="1">
    <source>
        <dbReference type="ARBA" id="ARBA00022737"/>
    </source>
</evidence>
<dbReference type="PROSITE" id="PS50297">
    <property type="entry name" value="ANK_REP_REGION"/>
    <property type="match status" value="4"/>
</dbReference>
<dbReference type="SUPFAM" id="SSF48403">
    <property type="entry name" value="Ankyrin repeat"/>
    <property type="match status" value="4"/>
</dbReference>
<keyword evidence="1" id="KW-0677">Repeat</keyword>
<feature type="repeat" description="ANK" evidence="3">
    <location>
        <begin position="309"/>
        <end position="341"/>
    </location>
</feature>
<dbReference type="VEuPathDB" id="TrichDB:TVAG_483960"/>
<feature type="repeat" description="ANK" evidence="3">
    <location>
        <begin position="937"/>
        <end position="970"/>
    </location>
</feature>
<evidence type="ECO:0000313" key="5">
    <source>
        <dbReference type="Proteomes" id="UP000001542"/>
    </source>
</evidence>
<protein>
    <recommendedName>
        <fullName evidence="6">DUF3447 domain-containing protein</fullName>
    </recommendedName>
</protein>
<sequence length="1135" mass="131130">MKEKKLEFDPQIDYQESKNLKTPLMIAVENNNIELVEKLVDSGANLNLRDRKGDTAVMIAIRNMQERITDFLILHNCDLTIPNNEGKTPLQAAFDNSMCAIVDFVLNKLIKDGLIKDQKLIDLGQIATSYNLLMHAIGKFEPYLIRYVIKNEYKNIIIDLENIQNDKIRFRFASLTFASIVLKYLHDDSRFFQLLEESNFECDKMLLDFIHPAGYQIFDRAFQERPLDSTFLYERIISINLFLNETNPNDTVLIHAARVNNYPVARSLVVRSPLNQVIMNMYSIICEKMHRAKCDLPIDPEIDAKSKEDNLTALMIAARNGNYDLSKTLLINGANPNITNKSGSTAILYPIAKSLTDLTDLFLLYNPDLTIVNDKGKDAFSLAIEKNNKYIISLVVHYLIRSTKFSQNKYFLHEEYQSYFNSLISFLRSQSTNEKLLLLEITINNGDEEYIKFFMKFLTDVNQDHIIDLSRHIINVLETKNTDIVKTLVKIGFDFNKLFIPRFKEYSNFKLFIKIMNDGVSFENETICDMIHHYKSPEFLSEVINIIDSDNFASYLLEAKQDYEIIKQIYNLKGIQLTKLLSISSLKQLSSSGRMLLVNLIDKCNISPNDIINSLKEIENADPYIDFIRYHYKIAENDLFQELELNSIDLTPLELAILSNNYEMTKYLLDHGKQVTSNEFSLSKSKEITKLLILYKPRLDDGSIINQLYENQDIESIQFLYSENPNMNPFLLFSKSIDDNNITFLHEIIKLHFDINCRNIRNETPLHYSVLHNNSRAVEVLLHNSANPNLCDFSGNTVLNLCSINKEISIEITQLILQYYPNPNIANLFGNTVLHSCALSDNVDVYDLVTGRYPFIDLYQMNFNQATPMALAKSVGSIGMMKMFNAPDEIINGHEDYGPKPLFQADISKFITMRAFGYFKFYLENHKNVNVDKKNGMGETPLYVAASADNSYRFIDLLGKYGADPNIECGGKTPLRLAIENRFYGNYEALIRNSRLNINKQFERGINHFQIAIRCNCLPVLYLLYDKKFDIEMKDEKGNTCLHYASEIGNKEIIEFCLKAQTNHYLVNNNSMTCLMYSSFLNKSIFIDCYLKYHSYNWIPISDYYRSLFLASLLKNKESVDILISRYNEIKDLLK</sequence>
<feature type="repeat" description="ANK" evidence="3">
    <location>
        <begin position="761"/>
        <end position="793"/>
    </location>
</feature>
<reference evidence="4" key="1">
    <citation type="submission" date="2006-10" db="EMBL/GenBank/DDBJ databases">
        <authorList>
            <person name="Amadeo P."/>
            <person name="Zhao Q."/>
            <person name="Wortman J."/>
            <person name="Fraser-Liggett C."/>
            <person name="Carlton J."/>
        </authorList>
    </citation>
    <scope>NUCLEOTIDE SEQUENCE</scope>
    <source>
        <strain evidence="4">G3</strain>
    </source>
</reference>
<dbReference type="KEGG" id="tva:4768419"/>
<name>A2EA39_TRIV3</name>
<dbReference type="EMBL" id="DS113337">
    <property type="protein sequence ID" value="EAY10485.1"/>
    <property type="molecule type" value="Genomic_DNA"/>
</dbReference>
<dbReference type="AlphaFoldDB" id="A2EA39"/>
<dbReference type="InterPro" id="IPR036770">
    <property type="entry name" value="Ankyrin_rpt-contain_sf"/>
</dbReference>
<accession>A2EA39</accession>
<dbReference type="PANTHER" id="PTHR24198">
    <property type="entry name" value="ANKYRIN REPEAT AND PROTEIN KINASE DOMAIN-CONTAINING PROTEIN"/>
    <property type="match status" value="1"/>
</dbReference>
<dbReference type="InParanoid" id="A2EA39"/>
<dbReference type="PANTHER" id="PTHR24198:SF165">
    <property type="entry name" value="ANKYRIN REPEAT-CONTAINING PROTEIN-RELATED"/>
    <property type="match status" value="1"/>
</dbReference>
<reference evidence="4" key="2">
    <citation type="journal article" date="2007" name="Science">
        <title>Draft genome sequence of the sexually transmitted pathogen Trichomonas vaginalis.</title>
        <authorList>
            <person name="Carlton J.M."/>
            <person name="Hirt R.P."/>
            <person name="Silva J.C."/>
            <person name="Delcher A.L."/>
            <person name="Schatz M."/>
            <person name="Zhao Q."/>
            <person name="Wortman J.R."/>
            <person name="Bidwell S.L."/>
            <person name="Alsmark U.C.M."/>
            <person name="Besteiro S."/>
            <person name="Sicheritz-Ponten T."/>
            <person name="Noel C.J."/>
            <person name="Dacks J.B."/>
            <person name="Foster P.G."/>
            <person name="Simillion C."/>
            <person name="Van de Peer Y."/>
            <person name="Miranda-Saavedra D."/>
            <person name="Barton G.J."/>
            <person name="Westrop G.D."/>
            <person name="Mueller S."/>
            <person name="Dessi D."/>
            <person name="Fiori P.L."/>
            <person name="Ren Q."/>
            <person name="Paulsen I."/>
            <person name="Zhang H."/>
            <person name="Bastida-Corcuera F.D."/>
            <person name="Simoes-Barbosa A."/>
            <person name="Brown M.T."/>
            <person name="Hayes R.D."/>
            <person name="Mukherjee M."/>
            <person name="Okumura C.Y."/>
            <person name="Schneider R."/>
            <person name="Smith A.J."/>
            <person name="Vanacova S."/>
            <person name="Villalvazo M."/>
            <person name="Haas B.J."/>
            <person name="Pertea M."/>
            <person name="Feldblyum T.V."/>
            <person name="Utterback T.R."/>
            <person name="Shu C.L."/>
            <person name="Osoegawa K."/>
            <person name="de Jong P.J."/>
            <person name="Hrdy I."/>
            <person name="Horvathova L."/>
            <person name="Zubacova Z."/>
            <person name="Dolezal P."/>
            <person name="Malik S.B."/>
            <person name="Logsdon J.M. Jr."/>
            <person name="Henze K."/>
            <person name="Gupta A."/>
            <person name="Wang C.C."/>
            <person name="Dunne R.L."/>
            <person name="Upcroft J.A."/>
            <person name="Upcroft P."/>
            <person name="White O."/>
            <person name="Salzberg S.L."/>
            <person name="Tang P."/>
            <person name="Chiu C.-H."/>
            <person name="Lee Y.-S."/>
            <person name="Embley T.M."/>
            <person name="Coombs G.H."/>
            <person name="Mottram J.C."/>
            <person name="Tachezy J."/>
            <person name="Fraser-Liggett C.M."/>
            <person name="Johnson P.J."/>
        </authorList>
    </citation>
    <scope>NUCLEOTIDE SEQUENCE [LARGE SCALE GENOMIC DNA]</scope>
    <source>
        <strain evidence="4">G3</strain>
    </source>
</reference>
<dbReference type="eggNOG" id="KOG4177">
    <property type="taxonomic scope" value="Eukaryota"/>
</dbReference>
<evidence type="ECO:0000313" key="4">
    <source>
        <dbReference type="EMBL" id="EAY10485.1"/>
    </source>
</evidence>
<evidence type="ECO:0008006" key="6">
    <source>
        <dbReference type="Google" id="ProtNLM"/>
    </source>
</evidence>
<dbReference type="Proteomes" id="UP000001542">
    <property type="component" value="Unassembled WGS sequence"/>
</dbReference>
<dbReference type="VEuPathDB" id="TrichDB:TVAGG3_0980880"/>
<feature type="repeat" description="ANK" evidence="3">
    <location>
        <begin position="19"/>
        <end position="51"/>
    </location>
</feature>
<dbReference type="SMART" id="SM00248">
    <property type="entry name" value="ANK"/>
    <property type="match status" value="18"/>
</dbReference>
<dbReference type="PROSITE" id="PS50088">
    <property type="entry name" value="ANK_REPEAT"/>
    <property type="match status" value="5"/>
</dbReference>
<evidence type="ECO:0000256" key="2">
    <source>
        <dbReference type="ARBA" id="ARBA00023043"/>
    </source>
</evidence>
<dbReference type="Pfam" id="PF12796">
    <property type="entry name" value="Ank_2"/>
    <property type="match status" value="4"/>
</dbReference>
<keyword evidence="2 3" id="KW-0040">ANK repeat</keyword>
<evidence type="ECO:0000256" key="3">
    <source>
        <dbReference type="PROSITE-ProRule" id="PRU00023"/>
    </source>
</evidence>
<dbReference type="InterPro" id="IPR002110">
    <property type="entry name" value="Ankyrin_rpt"/>
</dbReference>
<dbReference type="VEuPathDB" id="TrichDB:TVAGG3_0980900"/>
<gene>
    <name evidence="4" type="ORF">TVAG_483960</name>
</gene>
<dbReference type="STRING" id="5722.A2EA39"/>
<keyword evidence="5" id="KW-1185">Reference proteome</keyword>
<organism evidence="4 5">
    <name type="scientific">Trichomonas vaginalis (strain ATCC PRA-98 / G3)</name>
    <dbReference type="NCBI Taxonomy" id="412133"/>
    <lineage>
        <taxon>Eukaryota</taxon>
        <taxon>Metamonada</taxon>
        <taxon>Parabasalia</taxon>
        <taxon>Trichomonadida</taxon>
        <taxon>Trichomonadidae</taxon>
        <taxon>Trichomonas</taxon>
    </lineage>
</organism>
<dbReference type="Gene3D" id="1.25.40.20">
    <property type="entry name" value="Ankyrin repeat-containing domain"/>
    <property type="match status" value="5"/>
</dbReference>
<dbReference type="Pfam" id="PF13857">
    <property type="entry name" value="Ank_5"/>
    <property type="match status" value="1"/>
</dbReference>
<feature type="repeat" description="ANK" evidence="3">
    <location>
        <begin position="648"/>
        <end position="680"/>
    </location>
</feature>
<proteinExistence type="predicted"/>
<dbReference type="eggNOG" id="KOG0504">
    <property type="taxonomic scope" value="Eukaryota"/>
</dbReference>